<keyword evidence="4 14" id="KW-0812">Transmembrane</keyword>
<reference evidence="16" key="1">
    <citation type="submission" date="2022-05" db="EMBL/GenBank/DDBJ databases">
        <title>The Musa troglodytarum L. genome provides insights into the mechanism of non-climacteric behaviour and enrichment of carotenoids.</title>
        <authorList>
            <person name="Wang J."/>
        </authorList>
    </citation>
    <scope>NUCLEOTIDE SEQUENCE</scope>
    <source>
        <tissue evidence="16">Leaf</tissue>
    </source>
</reference>
<gene>
    <name evidence="16" type="ORF">MUK42_33080</name>
</gene>
<comment type="subcellular location">
    <subcellularLocation>
        <location evidence="1 14">Membrane</location>
        <topology evidence="1 14">Multi-pass membrane protein</topology>
    </subcellularLocation>
</comment>
<feature type="transmembrane region" description="Helical" evidence="14">
    <location>
        <begin position="442"/>
        <end position="461"/>
    </location>
</feature>
<dbReference type="PANTHER" id="PTHR11689:SF136">
    <property type="entry name" value="H(+)_CL(-) EXCHANGE TRANSPORTER 7"/>
    <property type="match status" value="1"/>
</dbReference>
<evidence type="ECO:0000256" key="2">
    <source>
        <dbReference type="ARBA" id="ARBA00009476"/>
    </source>
</evidence>
<dbReference type="OrthoDB" id="428525at2759"/>
<feature type="transmembrane region" description="Helical" evidence="14">
    <location>
        <begin position="506"/>
        <end position="524"/>
    </location>
</feature>
<evidence type="ECO:0000256" key="13">
    <source>
        <dbReference type="PROSITE-ProRule" id="PRU00703"/>
    </source>
</evidence>
<dbReference type="InterPro" id="IPR046342">
    <property type="entry name" value="CBS_dom_sf"/>
</dbReference>
<keyword evidence="3 14" id="KW-0813">Transport</keyword>
<dbReference type="Pfam" id="PF00654">
    <property type="entry name" value="Voltage_CLC"/>
    <property type="match status" value="1"/>
</dbReference>
<evidence type="ECO:0000256" key="10">
    <source>
        <dbReference type="ARBA" id="ARBA00023136"/>
    </source>
</evidence>
<dbReference type="EMBL" id="CP097510">
    <property type="protein sequence ID" value="URE29196.1"/>
    <property type="molecule type" value="Genomic_DNA"/>
</dbReference>
<dbReference type="GO" id="GO:0005247">
    <property type="term" value="F:voltage-gated chloride channel activity"/>
    <property type="evidence" value="ECO:0007669"/>
    <property type="project" value="InterPro"/>
</dbReference>
<feature type="transmembrane region" description="Helical" evidence="14">
    <location>
        <begin position="116"/>
        <end position="138"/>
    </location>
</feature>
<evidence type="ECO:0000313" key="16">
    <source>
        <dbReference type="EMBL" id="URE29196.1"/>
    </source>
</evidence>
<protein>
    <recommendedName>
        <fullName evidence="14">Chloride channel protein</fullName>
    </recommendedName>
</protein>
<keyword evidence="10 14" id="KW-0472">Membrane</keyword>
<feature type="transmembrane region" description="Helical" evidence="14">
    <location>
        <begin position="473"/>
        <end position="500"/>
    </location>
</feature>
<evidence type="ECO:0000256" key="14">
    <source>
        <dbReference type="RuleBase" id="RU361221"/>
    </source>
</evidence>
<evidence type="ECO:0000259" key="15">
    <source>
        <dbReference type="PROSITE" id="PS51371"/>
    </source>
</evidence>
<feature type="transmembrane region" description="Helical" evidence="14">
    <location>
        <begin position="328"/>
        <end position="348"/>
    </location>
</feature>
<dbReference type="InterPro" id="IPR002251">
    <property type="entry name" value="Cl_channel_pln"/>
</dbReference>
<keyword evidence="5" id="KW-0677">Repeat</keyword>
<dbReference type="AlphaFoldDB" id="A0A9E7KTS8"/>
<keyword evidence="12 14" id="KW-0868">Chloride</keyword>
<dbReference type="GO" id="GO:0034707">
    <property type="term" value="C:chloride channel complex"/>
    <property type="evidence" value="ECO:0007669"/>
    <property type="project" value="UniProtKB-KW"/>
</dbReference>
<evidence type="ECO:0000256" key="7">
    <source>
        <dbReference type="ARBA" id="ARBA00022989"/>
    </source>
</evidence>
<keyword evidence="17" id="KW-1185">Reference proteome</keyword>
<name>A0A9E7KTS8_9LILI</name>
<sequence>MLSNHLHNGIQTAMVVWSRVPSSEEGEAAEVEFASRSHGGTDAESLDYELVENYAYRKEQAQRGKLCVSYYVVLKWLFSLVIGIGTGLSAVFINLAVENFLGWKYAATFSIIQHSYIVGFLVYIIFNLGLVFSSVLIITKFAPAAAGSGIPEIKGYLNALALLEEGLLLENKDPLFILVLVLLHCLDKVDPRSTILFPSGYVFKSDRDRRDLVTCGCAAGVAAAFRAPVGGVLFALEEVEKPAYVESVLYICCCGCGGKICNELVQEWEMWTFWFWRLHNLGHTQELLPMAIIGIISGILGALFNQLTLYVTSWRRKYLHKKGNRVKVLEVCIISLITSVISFGLPLLRSCSPCPDSETNPGIECPRPPGMDGDFVNFYCANDREYNDLATIFFNTQDDAIRNLFSAKTFHEYSAQSLLTFLVMFYSLAVVTFGTAVPAGQFVPGIMIGLTYGRLVGMFVVKFYKKLNVEEGTYALLGAASFLGGSMQMTVSFCVIMVEITNNLKLLPLIMLVLLISKAVGDFFNKGLYEEQAQLRGIPLLESTPKQYLRNGAAKEACKNQKVIDHKQNGEALVIGLIFRRSKMDFQNSPFPCDMRGISNRQNFSDFVKTVSRKGLSIEDIHLTEDELELYLDLAPYLNPPPYIVPEDQSLAKVCNLFRQLGLRHISVVPRPSHVIGLITRKDLLIEESDHSATMELSSTSGRI</sequence>
<feature type="transmembrane region" description="Helical" evidence="14">
    <location>
        <begin position="68"/>
        <end position="96"/>
    </location>
</feature>
<proteinExistence type="inferred from homology"/>
<evidence type="ECO:0000256" key="3">
    <source>
        <dbReference type="ARBA" id="ARBA00022448"/>
    </source>
</evidence>
<evidence type="ECO:0000256" key="1">
    <source>
        <dbReference type="ARBA" id="ARBA00004141"/>
    </source>
</evidence>
<evidence type="ECO:0000256" key="12">
    <source>
        <dbReference type="ARBA" id="ARBA00023214"/>
    </source>
</evidence>
<evidence type="ECO:0000256" key="11">
    <source>
        <dbReference type="ARBA" id="ARBA00023173"/>
    </source>
</evidence>
<dbReference type="Gene3D" id="3.10.580.10">
    <property type="entry name" value="CBS-domain"/>
    <property type="match status" value="1"/>
</dbReference>
<keyword evidence="7 14" id="KW-1133">Transmembrane helix</keyword>
<dbReference type="Pfam" id="PF00571">
    <property type="entry name" value="CBS"/>
    <property type="match status" value="1"/>
</dbReference>
<dbReference type="InterPro" id="IPR000644">
    <property type="entry name" value="CBS_dom"/>
</dbReference>
<evidence type="ECO:0000256" key="9">
    <source>
        <dbReference type="ARBA" id="ARBA00023122"/>
    </source>
</evidence>
<evidence type="ECO:0000256" key="4">
    <source>
        <dbReference type="ARBA" id="ARBA00022692"/>
    </source>
</evidence>
<organism evidence="16 17">
    <name type="scientific">Musa troglodytarum</name>
    <name type="common">fe'i banana</name>
    <dbReference type="NCBI Taxonomy" id="320322"/>
    <lineage>
        <taxon>Eukaryota</taxon>
        <taxon>Viridiplantae</taxon>
        <taxon>Streptophyta</taxon>
        <taxon>Embryophyta</taxon>
        <taxon>Tracheophyta</taxon>
        <taxon>Spermatophyta</taxon>
        <taxon>Magnoliopsida</taxon>
        <taxon>Liliopsida</taxon>
        <taxon>Zingiberales</taxon>
        <taxon>Musaceae</taxon>
        <taxon>Musa</taxon>
    </lineage>
</organism>
<dbReference type="SMART" id="SM00116">
    <property type="entry name" value="CBS"/>
    <property type="match status" value="1"/>
</dbReference>
<accession>A0A9E7KTS8</accession>
<keyword evidence="6" id="KW-0407">Ion channel</keyword>
<keyword evidence="9 13" id="KW-0129">CBS domain</keyword>
<dbReference type="PRINTS" id="PR01120">
    <property type="entry name" value="CLCHANNELPLT"/>
</dbReference>
<dbReference type="InterPro" id="IPR014743">
    <property type="entry name" value="Cl-channel_core"/>
</dbReference>
<feature type="domain" description="CBS" evidence="15">
    <location>
        <begin position="638"/>
        <end position="694"/>
    </location>
</feature>
<feature type="transmembrane region" description="Helical" evidence="14">
    <location>
        <begin position="418"/>
        <end position="436"/>
    </location>
</feature>
<evidence type="ECO:0000256" key="8">
    <source>
        <dbReference type="ARBA" id="ARBA00023065"/>
    </source>
</evidence>
<dbReference type="InterPro" id="IPR001807">
    <property type="entry name" value="ClC"/>
</dbReference>
<evidence type="ECO:0000256" key="6">
    <source>
        <dbReference type="ARBA" id="ARBA00022882"/>
    </source>
</evidence>
<keyword evidence="11" id="KW-0869">Chloride channel</keyword>
<dbReference type="PROSITE" id="PS51371">
    <property type="entry name" value="CBS"/>
    <property type="match status" value="1"/>
</dbReference>
<comment type="caution">
    <text evidence="14">Lacks conserved residue(s) required for the propagation of feature annotation.</text>
</comment>
<dbReference type="SUPFAM" id="SSF54631">
    <property type="entry name" value="CBS-domain pair"/>
    <property type="match status" value="1"/>
</dbReference>
<feature type="transmembrane region" description="Helical" evidence="14">
    <location>
        <begin position="287"/>
        <end position="308"/>
    </location>
</feature>
<dbReference type="InterPro" id="IPR051280">
    <property type="entry name" value="Cl-channel/antiporter"/>
</dbReference>
<comment type="similarity">
    <text evidence="2 14">Belongs to the chloride channel (TC 2.A.49) family.</text>
</comment>
<dbReference type="SUPFAM" id="SSF81340">
    <property type="entry name" value="Clc chloride channel"/>
    <property type="match status" value="1"/>
</dbReference>
<dbReference type="PANTHER" id="PTHR11689">
    <property type="entry name" value="CHLORIDE CHANNEL PROTEIN CLC FAMILY MEMBER"/>
    <property type="match status" value="1"/>
</dbReference>
<evidence type="ECO:0000256" key="5">
    <source>
        <dbReference type="ARBA" id="ARBA00022737"/>
    </source>
</evidence>
<keyword evidence="6" id="KW-0851">Voltage-gated channel</keyword>
<dbReference type="Proteomes" id="UP001055439">
    <property type="component" value="Chromosome 8"/>
</dbReference>
<dbReference type="PRINTS" id="PR00762">
    <property type="entry name" value="CLCHANNEL"/>
</dbReference>
<evidence type="ECO:0000313" key="17">
    <source>
        <dbReference type="Proteomes" id="UP001055439"/>
    </source>
</evidence>
<keyword evidence="8 14" id="KW-0406">Ion transport</keyword>
<dbReference type="Gene3D" id="1.10.3080.10">
    <property type="entry name" value="Clc chloride channel"/>
    <property type="match status" value="1"/>
</dbReference>